<evidence type="ECO:0000313" key="2">
    <source>
        <dbReference type="Proteomes" id="UP000078551"/>
    </source>
</evidence>
<dbReference type="RefSeq" id="WP_064832596.1">
    <property type="nucleotide sequence ID" value="NZ_CP013568.1"/>
</dbReference>
<gene>
    <name evidence="1" type="ORF">AMC81_CH01905</name>
</gene>
<name>A0ABN4QLM5_9HYPH</name>
<sequence length="123" mass="13716">MASCKLGHIYVVRTVLAKPAKDKFAICVCVAEGYFIWINTKAAPHGRDQLAIAAGCHELVTHDSHIDLSKIFRHPEWELDQAKEFPCISEDLCRTIINRVAGGLDVLPSRHAEIIVENLTKLL</sequence>
<dbReference type="Proteomes" id="UP000078551">
    <property type="component" value="Chromosome"/>
</dbReference>
<reference evidence="1 2" key="1">
    <citation type="submission" date="2015-11" db="EMBL/GenBank/DDBJ databases">
        <title>The limits of bacterial species coexistence and the symbiotic plasmid transference in sympatric Rhizobium populations.</title>
        <authorList>
            <person name="Perez-Carrascal O.M."/>
            <person name="VanInsberghe D."/>
            <person name="Juarez S."/>
            <person name="Polz M.F."/>
            <person name="Vinuesa P."/>
            <person name="Gonzalez V."/>
        </authorList>
    </citation>
    <scope>NUCLEOTIDE SEQUENCE [LARGE SCALE GENOMIC DNA]</scope>
    <source>
        <strain evidence="1 2">N771</strain>
    </source>
</reference>
<accession>A0ABN4QLM5</accession>
<evidence type="ECO:0000313" key="1">
    <source>
        <dbReference type="EMBL" id="ANL84686.1"/>
    </source>
</evidence>
<protein>
    <submittedName>
        <fullName evidence="1">Uncharacterized protein</fullName>
    </submittedName>
</protein>
<proteinExistence type="predicted"/>
<organism evidence="1 2">
    <name type="scientific">Rhizobium phaseoli</name>
    <dbReference type="NCBI Taxonomy" id="396"/>
    <lineage>
        <taxon>Bacteria</taxon>
        <taxon>Pseudomonadati</taxon>
        <taxon>Pseudomonadota</taxon>
        <taxon>Alphaproteobacteria</taxon>
        <taxon>Hyphomicrobiales</taxon>
        <taxon>Rhizobiaceae</taxon>
        <taxon>Rhizobium/Agrobacterium group</taxon>
        <taxon>Rhizobium</taxon>
    </lineage>
</organism>
<keyword evidence="2" id="KW-1185">Reference proteome</keyword>
<dbReference type="EMBL" id="CP013568">
    <property type="protein sequence ID" value="ANL84686.1"/>
    <property type="molecule type" value="Genomic_DNA"/>
</dbReference>